<accession>A0ABT9YSF6</accession>
<keyword evidence="1" id="KW-0472">Membrane</keyword>
<keyword evidence="3" id="KW-1185">Reference proteome</keyword>
<feature type="transmembrane region" description="Helical" evidence="1">
    <location>
        <begin position="59"/>
        <end position="78"/>
    </location>
</feature>
<feature type="transmembrane region" description="Helical" evidence="1">
    <location>
        <begin position="115"/>
        <end position="132"/>
    </location>
</feature>
<evidence type="ECO:0000256" key="1">
    <source>
        <dbReference type="SAM" id="Phobius"/>
    </source>
</evidence>
<reference evidence="2 3" key="1">
    <citation type="submission" date="2023-07" db="EMBL/GenBank/DDBJ databases">
        <title>Genomic Encyclopedia of Type Strains, Phase IV (KMG-IV): sequencing the most valuable type-strain genomes for metagenomic binning, comparative biology and taxonomic classification.</title>
        <authorList>
            <person name="Goeker M."/>
        </authorList>
    </citation>
    <scope>NUCLEOTIDE SEQUENCE [LARGE SCALE GENOMIC DNA]</scope>
    <source>
        <strain evidence="2 3">DSM 105143</strain>
    </source>
</reference>
<feature type="transmembrane region" description="Helical" evidence="1">
    <location>
        <begin position="6"/>
        <end position="39"/>
    </location>
</feature>
<organism evidence="2 3">
    <name type="scientific">Streptococcus moroccensis</name>
    <dbReference type="NCBI Taxonomy" id="1451356"/>
    <lineage>
        <taxon>Bacteria</taxon>
        <taxon>Bacillati</taxon>
        <taxon>Bacillota</taxon>
        <taxon>Bacilli</taxon>
        <taxon>Lactobacillales</taxon>
        <taxon>Streptococcaceae</taxon>
        <taxon>Streptococcus</taxon>
    </lineage>
</organism>
<gene>
    <name evidence="2" type="ORF">J2S23_000809</name>
</gene>
<sequence length="162" mass="18145">MRVKHLLISLALLISGIMFFIYPIANINILSLICLVVAVGNTIRNGYLWYQKKESFKTISLSLGMSLIFSVWLLLNWISNTDYASLLPGMIGIWLIVQSFRRFQKAKENNLRQIDILECLTGIFFASFFLLFPSIAALNLAVMVGIVLIAAGAISFSRALHS</sequence>
<proteinExistence type="predicted"/>
<evidence type="ECO:0000313" key="2">
    <source>
        <dbReference type="EMBL" id="MDQ0222258.1"/>
    </source>
</evidence>
<dbReference type="Proteomes" id="UP001223079">
    <property type="component" value="Unassembled WGS sequence"/>
</dbReference>
<comment type="caution">
    <text evidence="2">The sequence shown here is derived from an EMBL/GenBank/DDBJ whole genome shotgun (WGS) entry which is preliminary data.</text>
</comment>
<keyword evidence="1" id="KW-0812">Transmembrane</keyword>
<evidence type="ECO:0000313" key="3">
    <source>
        <dbReference type="Proteomes" id="UP001223079"/>
    </source>
</evidence>
<keyword evidence="1" id="KW-1133">Transmembrane helix</keyword>
<feature type="transmembrane region" description="Helical" evidence="1">
    <location>
        <begin position="84"/>
        <end position="103"/>
    </location>
</feature>
<dbReference type="EMBL" id="JAUSTM010000006">
    <property type="protein sequence ID" value="MDQ0222258.1"/>
    <property type="molecule type" value="Genomic_DNA"/>
</dbReference>
<name>A0ABT9YSF6_9STRE</name>
<protein>
    <submittedName>
        <fullName evidence="2">Uncharacterized membrane protein HdeD (DUF308 family)</fullName>
    </submittedName>
</protein>
<dbReference type="RefSeq" id="WP_307121469.1">
    <property type="nucleotide sequence ID" value="NZ_JAUSTM010000006.1"/>
</dbReference>